<evidence type="ECO:0000313" key="3">
    <source>
        <dbReference type="Proteomes" id="UP001153069"/>
    </source>
</evidence>
<dbReference type="PANTHER" id="PTHR43883:SF1">
    <property type="entry name" value="GLUCONOKINASE"/>
    <property type="match status" value="1"/>
</dbReference>
<gene>
    <name evidence="2" type="ORF">SEMRO_426_G140430.1</name>
</gene>
<dbReference type="Gene3D" id="3.30.470.30">
    <property type="entry name" value="DNA ligase/mRNA capping enzyme"/>
    <property type="match status" value="1"/>
</dbReference>
<organism evidence="2 3">
    <name type="scientific">Seminavis robusta</name>
    <dbReference type="NCBI Taxonomy" id="568900"/>
    <lineage>
        <taxon>Eukaryota</taxon>
        <taxon>Sar</taxon>
        <taxon>Stramenopiles</taxon>
        <taxon>Ochrophyta</taxon>
        <taxon>Bacillariophyta</taxon>
        <taxon>Bacillariophyceae</taxon>
        <taxon>Bacillariophycidae</taxon>
        <taxon>Naviculales</taxon>
        <taxon>Naviculaceae</taxon>
        <taxon>Seminavis</taxon>
    </lineage>
</organism>
<dbReference type="AlphaFoldDB" id="A0A9N8E0Y0"/>
<dbReference type="Proteomes" id="UP001153069">
    <property type="component" value="Unassembled WGS sequence"/>
</dbReference>
<dbReference type="Pfam" id="PF09414">
    <property type="entry name" value="RNA_ligase"/>
    <property type="match status" value="1"/>
</dbReference>
<feature type="domain" description="RNA ligase" evidence="1">
    <location>
        <begin position="51"/>
        <end position="216"/>
    </location>
</feature>
<sequence>MPETKSEEHRIIKYPRTAHLFDAGGTATTTDDLVLPDLKAVVSTFCNGRSTVTIEEKVDGANLGISVNPQTHEIMIQNRSHYVSGHGGNHAQFNRLHEFTSLHSEALYNLLGDGNTILYGEWLVARHSIEYHRLPDIFVAFDLFDKTTGNFFSRQRFHAAQHGTCIPTVPVIEQRTFTRADAKGFRETLLRLLDTKSSFRTDGGPVEGIVLRIDTPPEEDANGGLTWLDCRYKVVRPDFVRGCGDGHWMKRAIEKQRVDYEFRERYLNECYSLR</sequence>
<dbReference type="OrthoDB" id="432447at2759"/>
<dbReference type="InterPro" id="IPR021122">
    <property type="entry name" value="RNA_ligase_dom_REL/Rnl2"/>
</dbReference>
<dbReference type="SUPFAM" id="SSF56091">
    <property type="entry name" value="DNA ligase/mRNA capping enzyme, catalytic domain"/>
    <property type="match status" value="1"/>
</dbReference>
<name>A0A9N8E0Y0_9STRA</name>
<proteinExistence type="predicted"/>
<dbReference type="PANTHER" id="PTHR43883">
    <property type="entry name" value="SLR0207 PROTEIN"/>
    <property type="match status" value="1"/>
</dbReference>
<comment type="caution">
    <text evidence="2">The sequence shown here is derived from an EMBL/GenBank/DDBJ whole genome shotgun (WGS) entry which is preliminary data.</text>
</comment>
<evidence type="ECO:0000259" key="1">
    <source>
        <dbReference type="Pfam" id="PF09414"/>
    </source>
</evidence>
<evidence type="ECO:0000313" key="2">
    <source>
        <dbReference type="EMBL" id="CAB9510215.1"/>
    </source>
</evidence>
<keyword evidence="3" id="KW-1185">Reference proteome</keyword>
<dbReference type="EMBL" id="CAICTM010000425">
    <property type="protein sequence ID" value="CAB9510215.1"/>
    <property type="molecule type" value="Genomic_DNA"/>
</dbReference>
<accession>A0A9N8E0Y0</accession>
<protein>
    <submittedName>
        <fullName evidence="2">Inherit from KOG: PHOsphatase</fullName>
    </submittedName>
</protein>
<dbReference type="InterPro" id="IPR052732">
    <property type="entry name" value="Cell-binding_unc_protein"/>
</dbReference>
<reference evidence="2" key="1">
    <citation type="submission" date="2020-06" db="EMBL/GenBank/DDBJ databases">
        <authorList>
            <consortium name="Plant Systems Biology data submission"/>
        </authorList>
    </citation>
    <scope>NUCLEOTIDE SEQUENCE</scope>
    <source>
        <strain evidence="2">D6</strain>
    </source>
</reference>